<name>A0A6C0AWR1_9ZZZZ</name>
<reference evidence="2" key="1">
    <citation type="journal article" date="2020" name="Nature">
        <title>Giant virus diversity and host interactions through global metagenomics.</title>
        <authorList>
            <person name="Schulz F."/>
            <person name="Roux S."/>
            <person name="Paez-Espino D."/>
            <person name="Jungbluth S."/>
            <person name="Walsh D.A."/>
            <person name="Denef V.J."/>
            <person name="McMahon K.D."/>
            <person name="Konstantinidis K.T."/>
            <person name="Eloe-Fadrosh E.A."/>
            <person name="Kyrpides N.C."/>
            <person name="Woyke T."/>
        </authorList>
    </citation>
    <scope>NUCLEOTIDE SEQUENCE</scope>
    <source>
        <strain evidence="2">GVMAG-S-ERX555965-48</strain>
    </source>
</reference>
<feature type="compositionally biased region" description="Basic and acidic residues" evidence="1">
    <location>
        <begin position="759"/>
        <end position="770"/>
    </location>
</feature>
<organism evidence="2">
    <name type="scientific">viral metagenome</name>
    <dbReference type="NCBI Taxonomy" id="1070528"/>
    <lineage>
        <taxon>unclassified sequences</taxon>
        <taxon>metagenomes</taxon>
        <taxon>organismal metagenomes</taxon>
    </lineage>
</organism>
<feature type="region of interest" description="Disordered" evidence="1">
    <location>
        <begin position="707"/>
        <end position="770"/>
    </location>
</feature>
<sequence>MTTSQKQIPDFMYYADTIHDMYPVSNSSRGENIRPYLDKIMPPNVQAWLDSQININIKTNSKVTASNIELSTEKYIEDSYPLPSIKNDGIKLTYSDIMNDYKDRKLLSMVEMLRGDKDVLVISGIEDKVDISKDSPERNYIANFILNFFISDYKNQNVGFSFDAAKGKLPYIFHNISQCRTCNTALTYADSANTSEPKSLSKLNQTDVIFPQDKNGDYVYPVTSNFFTKDIFNISYTSDTVYNYKNPSAVALNVHDKQSGNVYKSYFNTKHANGTSVGDIKKIILDDQTNKPKFDKMLKINEITDYINNKELFLYDYKRSGDYEQVNAMEYVSKNYQFSIFSSIDILCVLYARVKGINCIRTQGGNLYLYRFTTTEQTLSDEVKLNKKIANIKLKCRRLIKLIELSGSLPGLNTENLNTQISNIDNTIAFANSQTLPLEPLPNILLIINLELVKNKLNNILGSGSLISGISIKVESILNNYEKDKGKINRLLGTRSIYIVLIQFLNNFIDADITELGKLITKDGVFYSIDGNNESISINIEDFIKQFGDDQSDVYEEIITTLDKLYKKSNSFDIKVAGLITTKGDLDLGSKKIDFPEFTTENFVILNKTIQIIDKMKKIRETPDSKPIRNYPKVYIAERDEAIKYLDVIIKNIESLDSTIGLELKSIININALYEITGPALFIKKIGEIEKEINRIYVSGIIPPQNSLTDGSPDGSLDGSPDGSLYGSPGSPSDKLVHSENPFKPLIDDDDSPEGSPDGSRDGSRKMDGGARIKNPEFYFELNELFTSITTPLRNIIDSAYSIAYPIQNILTHMLDLKKQINDIINDTQEGYTDYQKEINIAYTWNRNITTINNLIHQHISDIPRFKILNEISEINDNISQLNSIIDALKTQINNSNYLEFIQEINNNIYYSNIKEEIIDEIHYLYAKWILEFDILLYKNNIDIADIHLPKSLDLIGFMLSMTSITTSKTINNPTSKTITNPTNKRKRESDLVDVLDVLDERYESKLYILQQYQNNGSKILRDSGINTADLVEYNNIYTYYALKLSYKSISPEIITASIFAYLDYKIRDDILLFDFPNEVTGLIPKSKLLTENEWDLFYTNIAHFFASLESNNKSRKGGKTRKNKRNKKHRKTRRNNKNKKRKTIKNKRNKKHRKRFSRKK</sequence>
<feature type="region of interest" description="Disordered" evidence="1">
    <location>
        <begin position="1113"/>
        <end position="1161"/>
    </location>
</feature>
<dbReference type="EMBL" id="MN738785">
    <property type="protein sequence ID" value="QHS84367.1"/>
    <property type="molecule type" value="Genomic_DNA"/>
</dbReference>
<dbReference type="AlphaFoldDB" id="A0A6C0AWR1"/>
<evidence type="ECO:0000256" key="1">
    <source>
        <dbReference type="SAM" id="MobiDB-lite"/>
    </source>
</evidence>
<feature type="compositionally biased region" description="Basic residues" evidence="1">
    <location>
        <begin position="1114"/>
        <end position="1161"/>
    </location>
</feature>
<proteinExistence type="predicted"/>
<evidence type="ECO:0000313" key="2">
    <source>
        <dbReference type="EMBL" id="QHS84367.1"/>
    </source>
</evidence>
<protein>
    <submittedName>
        <fullName evidence="2">Uncharacterized protein</fullName>
    </submittedName>
</protein>
<accession>A0A6C0AWR1</accession>